<name>A0A4Q1DBD1_9BACT</name>
<dbReference type="Proteomes" id="UP000290545">
    <property type="component" value="Unassembled WGS sequence"/>
</dbReference>
<keyword evidence="3" id="KW-1185">Reference proteome</keyword>
<comment type="caution">
    <text evidence="2">The sequence shown here is derived from an EMBL/GenBank/DDBJ whole genome shotgun (WGS) entry which is preliminary data.</text>
</comment>
<feature type="domain" description="Transposase IS204/IS1001/IS1096/IS1165 DDE" evidence="1">
    <location>
        <begin position="56"/>
        <end position="321"/>
    </location>
</feature>
<dbReference type="Pfam" id="PF01610">
    <property type="entry name" value="DDE_Tnp_ISL3"/>
    <property type="match status" value="1"/>
</dbReference>
<evidence type="ECO:0000313" key="3">
    <source>
        <dbReference type="Proteomes" id="UP000290545"/>
    </source>
</evidence>
<evidence type="ECO:0000313" key="2">
    <source>
        <dbReference type="EMBL" id="RXK86764.1"/>
    </source>
</evidence>
<dbReference type="AlphaFoldDB" id="A0A4Q1DBD1"/>
<organism evidence="2 3">
    <name type="scientific">Filimonas effusa</name>
    <dbReference type="NCBI Taxonomy" id="2508721"/>
    <lineage>
        <taxon>Bacteria</taxon>
        <taxon>Pseudomonadati</taxon>
        <taxon>Bacteroidota</taxon>
        <taxon>Chitinophagia</taxon>
        <taxon>Chitinophagales</taxon>
        <taxon>Chitinophagaceae</taxon>
        <taxon>Filimonas</taxon>
    </lineage>
</organism>
<dbReference type="PANTHER" id="PTHR33498">
    <property type="entry name" value="TRANSPOSASE FOR INSERTION SEQUENCE ELEMENT IS1557"/>
    <property type="match status" value="1"/>
</dbReference>
<dbReference type="RefSeq" id="WP_129002512.1">
    <property type="nucleotide sequence ID" value="NZ_SDHZ01000001.1"/>
</dbReference>
<dbReference type="OrthoDB" id="2110692at2"/>
<dbReference type="PANTHER" id="PTHR33498:SF1">
    <property type="entry name" value="TRANSPOSASE FOR INSERTION SEQUENCE ELEMENT IS1557"/>
    <property type="match status" value="1"/>
</dbReference>
<accession>A0A4Q1DBD1</accession>
<reference evidence="2 3" key="1">
    <citation type="submission" date="2019-01" db="EMBL/GenBank/DDBJ databases">
        <title>Filimonas sp. strain TTM-71.</title>
        <authorList>
            <person name="Chen W.-M."/>
        </authorList>
    </citation>
    <scope>NUCLEOTIDE SEQUENCE [LARGE SCALE GENOMIC DNA]</scope>
    <source>
        <strain evidence="2 3">TTM-71</strain>
    </source>
</reference>
<gene>
    <name evidence="2" type="ORF">ESB13_08185</name>
</gene>
<proteinExistence type="predicted"/>
<protein>
    <submittedName>
        <fullName evidence="2">DDE transposase</fullName>
    </submittedName>
</protein>
<dbReference type="InterPro" id="IPR047951">
    <property type="entry name" value="Transpos_ISL3"/>
</dbReference>
<dbReference type="InterPro" id="IPR002560">
    <property type="entry name" value="Transposase_DDE"/>
</dbReference>
<sequence length="327" mass="38580">MDNYPISPVQLGHFFHIDGKQLQQQYKHHLSEFHSWEQKQHATEWMLFEQNLGTYLSIDETAFSSGELYTIVTNKEARGRKGSLVAMIKGTQADRLIEILMRLPEHLRKRVKEVTVDMAASLNLTIKRCFPYAQRVIDRFHVQQRAFDAVQETRIKYRWEALEEENQAIEQSRRQRTAYIAPLLPNGDSVKQLLARSRYLLFKHPRLWSREQRQRAEMLFNLYPEIHKAYQLSLRLGEVFRNCTSKEQAFKRLALWYNDVEEAGLATFRTLARTIQTHYLGILNFFNNRSTNAAAESFNAKIKAFRNALRGVRDVEFFLFRLSKLYA</sequence>
<dbReference type="EMBL" id="SDHZ01000001">
    <property type="protein sequence ID" value="RXK86764.1"/>
    <property type="molecule type" value="Genomic_DNA"/>
</dbReference>
<evidence type="ECO:0000259" key="1">
    <source>
        <dbReference type="Pfam" id="PF01610"/>
    </source>
</evidence>